<dbReference type="AlphaFoldDB" id="A0A0R2LET0"/>
<keyword evidence="2" id="KW-1185">Reference proteome</keyword>
<dbReference type="PATRIC" id="fig|348151.3.peg.1239"/>
<evidence type="ECO:0000313" key="1">
    <source>
        <dbReference type="EMBL" id="KRN96676.1"/>
    </source>
</evidence>
<organism evidence="1 2">
    <name type="scientific">Furfurilactobacillus siliginis</name>
    <dbReference type="NCBI Taxonomy" id="348151"/>
    <lineage>
        <taxon>Bacteria</taxon>
        <taxon>Bacillati</taxon>
        <taxon>Bacillota</taxon>
        <taxon>Bacilli</taxon>
        <taxon>Lactobacillales</taxon>
        <taxon>Lactobacillaceae</taxon>
        <taxon>Furfurilactobacillus</taxon>
    </lineage>
</organism>
<sequence length="99" mass="11801">MVTIIFKLSKEAVHYKRRRFMTMITNATEFITDLHQVLRGALKQADNDVTKTLKAVVYKLHHTQSLHYELSRWRCSDTRDHEFTFRLNDDGSYTYMTQS</sequence>
<evidence type="ECO:0000313" key="2">
    <source>
        <dbReference type="Proteomes" id="UP000051139"/>
    </source>
</evidence>
<gene>
    <name evidence="1" type="ORF">IV55_GL001208</name>
</gene>
<protein>
    <submittedName>
        <fullName evidence="1">Uncharacterized protein</fullName>
    </submittedName>
</protein>
<dbReference type="Proteomes" id="UP000051139">
    <property type="component" value="Unassembled WGS sequence"/>
</dbReference>
<name>A0A0R2LET0_9LACO</name>
<reference evidence="1 2" key="1">
    <citation type="journal article" date="2015" name="Genome Announc.">
        <title>Expanding the biotechnology potential of lactobacilli through comparative genomics of 213 strains and associated genera.</title>
        <authorList>
            <person name="Sun Z."/>
            <person name="Harris H.M."/>
            <person name="McCann A."/>
            <person name="Guo C."/>
            <person name="Argimon S."/>
            <person name="Zhang W."/>
            <person name="Yang X."/>
            <person name="Jeffery I.B."/>
            <person name="Cooney J.C."/>
            <person name="Kagawa T.F."/>
            <person name="Liu W."/>
            <person name="Song Y."/>
            <person name="Salvetti E."/>
            <person name="Wrobel A."/>
            <person name="Rasinkangas P."/>
            <person name="Parkhill J."/>
            <person name="Rea M.C."/>
            <person name="O'Sullivan O."/>
            <person name="Ritari J."/>
            <person name="Douillard F.P."/>
            <person name="Paul Ross R."/>
            <person name="Yang R."/>
            <person name="Briner A.E."/>
            <person name="Felis G.E."/>
            <person name="de Vos W.M."/>
            <person name="Barrangou R."/>
            <person name="Klaenhammer T.R."/>
            <person name="Caufield P.W."/>
            <person name="Cui Y."/>
            <person name="Zhang H."/>
            <person name="O'Toole P.W."/>
        </authorList>
    </citation>
    <scope>NUCLEOTIDE SEQUENCE [LARGE SCALE GENOMIC DNA]</scope>
    <source>
        <strain evidence="1 2">DSM 22696</strain>
    </source>
</reference>
<comment type="caution">
    <text evidence="1">The sequence shown here is derived from an EMBL/GenBank/DDBJ whole genome shotgun (WGS) entry which is preliminary data.</text>
</comment>
<dbReference type="STRING" id="348151.IV55_GL001208"/>
<dbReference type="EMBL" id="JQCB01000003">
    <property type="protein sequence ID" value="KRN96676.1"/>
    <property type="molecule type" value="Genomic_DNA"/>
</dbReference>
<accession>A0A0R2LET0</accession>
<proteinExistence type="predicted"/>